<evidence type="ECO:0000313" key="3">
    <source>
        <dbReference type="Proteomes" id="UP000722485"/>
    </source>
</evidence>
<feature type="region of interest" description="Disordered" evidence="1">
    <location>
        <begin position="1"/>
        <end position="34"/>
    </location>
</feature>
<dbReference type="EMBL" id="JAANBB010000560">
    <property type="protein sequence ID" value="KAF7539369.1"/>
    <property type="molecule type" value="Genomic_DNA"/>
</dbReference>
<comment type="caution">
    <text evidence="2">The sequence shown here is derived from an EMBL/GenBank/DDBJ whole genome shotgun (WGS) entry which is preliminary data.</text>
</comment>
<accession>A0A9P5L5I0</accession>
<dbReference type="AlphaFoldDB" id="A0A9P5L5I0"/>
<dbReference type="Proteomes" id="UP000722485">
    <property type="component" value="Unassembled WGS sequence"/>
</dbReference>
<dbReference type="OrthoDB" id="5104015at2759"/>
<feature type="compositionally biased region" description="Polar residues" evidence="1">
    <location>
        <begin position="19"/>
        <end position="33"/>
    </location>
</feature>
<feature type="region of interest" description="Disordered" evidence="1">
    <location>
        <begin position="47"/>
        <end position="78"/>
    </location>
</feature>
<sequence length="564" mass="63895">MAFSQHNQGPAPPPLNFAPTVQNQAVGSRQPQQLGRLLHPRVAALIRQNERRPPVPASQGRQRHQHRGQRPRRQLENWSEHRNAFKVSWDDYITQHGFSDVWQMELASEKDMYGPMTARKMAKDQADHEAEAEIVEQRAFWIHNARRNSGRISERLRDGMKIINDAALKVEESWAIKSCKELKHEAFTIDDKSGQCHYLYKQVWHQDCKDQKIMGILVTRSLQSTRYYLGHHDGEFIFRYCPSLQSDQDVFMGSNASVGRGGFQFCGQVPRPQADYLERFHTVTPKVLRAFASIIGFQAKDHTSVPCSLRKICKAGAKVRYANLVYLGKSWNCTFPAGTVIPVDIQTRMLLNPIIGEFAYLIELLVHRGVAPGIKTHLGPLIRIAEAGTQLDLETLARGHFSRLATVAYEHLFSGKYPNSVLVFEDDKVEDVHAFYEHPKYHSDPFHPAARYIRVDVADALTVSRALKTPDCYSDSDDDDPEPPHEADPDASDSELSEVSSDFDGEDHDIEQSLRLLENQSPTAVQDVIFVGQNRAISPPNAERGTKRSAPDEDEGNRSRSRRS</sequence>
<feature type="compositionally biased region" description="Acidic residues" evidence="1">
    <location>
        <begin position="489"/>
        <end position="509"/>
    </location>
</feature>
<proteinExistence type="predicted"/>
<feature type="compositionally biased region" description="Basic residues" evidence="1">
    <location>
        <begin position="61"/>
        <end position="72"/>
    </location>
</feature>
<organism evidence="2 3">
    <name type="scientific">Cylindrodendrum hubeiense</name>
    <dbReference type="NCBI Taxonomy" id="595255"/>
    <lineage>
        <taxon>Eukaryota</taxon>
        <taxon>Fungi</taxon>
        <taxon>Dikarya</taxon>
        <taxon>Ascomycota</taxon>
        <taxon>Pezizomycotina</taxon>
        <taxon>Sordariomycetes</taxon>
        <taxon>Hypocreomycetidae</taxon>
        <taxon>Hypocreales</taxon>
        <taxon>Nectriaceae</taxon>
        <taxon>Cylindrodendrum</taxon>
    </lineage>
</organism>
<evidence type="ECO:0000256" key="1">
    <source>
        <dbReference type="SAM" id="MobiDB-lite"/>
    </source>
</evidence>
<protein>
    <submittedName>
        <fullName evidence="2">Uncharacterized protein</fullName>
    </submittedName>
</protein>
<gene>
    <name evidence="2" type="ORF">G7Z17_g12426</name>
</gene>
<evidence type="ECO:0000313" key="2">
    <source>
        <dbReference type="EMBL" id="KAF7539369.1"/>
    </source>
</evidence>
<name>A0A9P5L5I0_9HYPO</name>
<keyword evidence="3" id="KW-1185">Reference proteome</keyword>
<reference evidence="2" key="1">
    <citation type="submission" date="2020-03" db="EMBL/GenBank/DDBJ databases">
        <title>Draft Genome Sequence of Cylindrodendrum hubeiense.</title>
        <authorList>
            <person name="Buettner E."/>
            <person name="Kellner H."/>
        </authorList>
    </citation>
    <scope>NUCLEOTIDE SEQUENCE</scope>
    <source>
        <strain evidence="2">IHI 201604</strain>
    </source>
</reference>
<feature type="region of interest" description="Disordered" evidence="1">
    <location>
        <begin position="469"/>
        <end position="564"/>
    </location>
</feature>